<sequence>MRASTWLSGRMVITVLPSLRVSVAISTLSGVSLVRSRLLLSTLTARVRASSRLVSPSLYSCFSRDTALALLLPMHVAFQPP</sequence>
<dbReference type="AlphaFoldDB" id="A0A0C9SFL1"/>
<reference evidence="1" key="1">
    <citation type="journal article" date="2015" name="Mar. Biotechnol.">
        <title>High conopeptide diversity in Conus tribblei revealed through analysis of venom duct transcriptome using two high-throughput sequencing platforms.</title>
        <authorList>
            <person name="Barghi N."/>
            <person name="Concepcion G.P."/>
            <person name="Olivera B.M."/>
            <person name="Lluisma A.O."/>
        </authorList>
    </citation>
    <scope>NUCLEOTIDE SEQUENCE</scope>
    <source>
        <tissue evidence="1">Venom duct</tissue>
    </source>
</reference>
<dbReference type="EMBL" id="GCVM01000080">
    <property type="protein sequence ID" value="JAI17909.1"/>
    <property type="molecule type" value="Transcribed_RNA"/>
</dbReference>
<proteinExistence type="predicted"/>
<dbReference type="EMBL" id="GCJM01000105">
    <property type="protein sequence ID" value="JAG92773.1"/>
    <property type="molecule type" value="Transcribed_RNA"/>
</dbReference>
<accession>A0A0C9SFL1</accession>
<protein>
    <submittedName>
        <fullName evidence="1">Ctr_142_T conopeptide</fullName>
    </submittedName>
    <submittedName>
        <fullName evidence="2">Ctr_R_1 conopeptide</fullName>
    </submittedName>
</protein>
<reference evidence="2" key="2">
    <citation type="submission" date="2015-04" db="EMBL/GenBank/DDBJ databases">
        <authorList>
            <person name="Syromyatnikov M.Y."/>
            <person name="Popov V.N."/>
        </authorList>
    </citation>
    <scope>NUCLEOTIDE SEQUENCE</scope>
    <source>
        <tissue evidence="2">Venom duct</tissue>
    </source>
</reference>
<evidence type="ECO:0000313" key="1">
    <source>
        <dbReference type="EMBL" id="JAG92773.1"/>
    </source>
</evidence>
<organism evidence="1">
    <name type="scientific">Conus tribblei</name>
    <name type="common">Tribble's cone</name>
    <name type="synonym">Splinoconus tribblei</name>
    <dbReference type="NCBI Taxonomy" id="101761"/>
    <lineage>
        <taxon>Eukaryota</taxon>
        <taxon>Metazoa</taxon>
        <taxon>Spiralia</taxon>
        <taxon>Lophotrochozoa</taxon>
        <taxon>Mollusca</taxon>
        <taxon>Gastropoda</taxon>
        <taxon>Caenogastropoda</taxon>
        <taxon>Neogastropoda</taxon>
        <taxon>Conoidea</taxon>
        <taxon>Conidae</taxon>
        <taxon>Conus</taxon>
        <taxon>Splinoconus</taxon>
    </lineage>
</organism>
<evidence type="ECO:0000313" key="2">
    <source>
        <dbReference type="EMBL" id="JAI17909.1"/>
    </source>
</evidence>
<name>A0A0C9SFL1_CONTD</name>